<dbReference type="InterPro" id="IPR004158">
    <property type="entry name" value="DUF247_pln"/>
</dbReference>
<evidence type="ECO:0000313" key="1">
    <source>
        <dbReference type="EMBL" id="KAG5616129.1"/>
    </source>
</evidence>
<dbReference type="Pfam" id="PF03140">
    <property type="entry name" value="DUF247"/>
    <property type="match status" value="1"/>
</dbReference>
<dbReference type="AlphaFoldDB" id="A0A9J5ZV52"/>
<name>A0A9J5ZV52_SOLCO</name>
<organism evidence="1 2">
    <name type="scientific">Solanum commersonii</name>
    <name type="common">Commerson's wild potato</name>
    <name type="synonym">Commerson's nightshade</name>
    <dbReference type="NCBI Taxonomy" id="4109"/>
    <lineage>
        <taxon>Eukaryota</taxon>
        <taxon>Viridiplantae</taxon>
        <taxon>Streptophyta</taxon>
        <taxon>Embryophyta</taxon>
        <taxon>Tracheophyta</taxon>
        <taxon>Spermatophyta</taxon>
        <taxon>Magnoliopsida</taxon>
        <taxon>eudicotyledons</taxon>
        <taxon>Gunneridae</taxon>
        <taxon>Pentapetalae</taxon>
        <taxon>asterids</taxon>
        <taxon>lamiids</taxon>
        <taxon>Solanales</taxon>
        <taxon>Solanaceae</taxon>
        <taxon>Solanoideae</taxon>
        <taxon>Solaneae</taxon>
        <taxon>Solanum</taxon>
    </lineage>
</organism>
<gene>
    <name evidence="1" type="ORF">H5410_015953</name>
</gene>
<accession>A0A9J5ZV52</accession>
<protein>
    <submittedName>
        <fullName evidence="1">Uncharacterized protein</fullName>
    </submittedName>
</protein>
<dbReference type="EMBL" id="JACXVP010000003">
    <property type="protein sequence ID" value="KAG5616129.1"/>
    <property type="molecule type" value="Genomic_DNA"/>
</dbReference>
<dbReference type="Proteomes" id="UP000824120">
    <property type="component" value="Chromosome 3"/>
</dbReference>
<dbReference type="OrthoDB" id="1849062at2759"/>
<keyword evidence="2" id="KW-1185">Reference proteome</keyword>
<proteinExistence type="predicted"/>
<comment type="caution">
    <text evidence="1">The sequence shown here is derived from an EMBL/GenBank/DDBJ whole genome shotgun (WGS) entry which is preliminary data.</text>
</comment>
<sequence>MKEENKKDYEPKVVSFGPYHHGKEKLKFVEDFKPTTAVQMFIGDDMNEAVFIAAILGEIENVKKCYLEEITCWYTDIQFAHMMLRDARVILDYFGPNTVDKFHKESETINNHLGIAVYMSIRIMKIKYLS</sequence>
<dbReference type="PANTHER" id="PTHR31170">
    <property type="entry name" value="BNAC04G53230D PROTEIN"/>
    <property type="match status" value="1"/>
</dbReference>
<evidence type="ECO:0000313" key="2">
    <source>
        <dbReference type="Proteomes" id="UP000824120"/>
    </source>
</evidence>
<reference evidence="1 2" key="1">
    <citation type="submission" date="2020-09" db="EMBL/GenBank/DDBJ databases">
        <title>De no assembly of potato wild relative species, Solanum commersonii.</title>
        <authorList>
            <person name="Cho K."/>
        </authorList>
    </citation>
    <scope>NUCLEOTIDE SEQUENCE [LARGE SCALE GENOMIC DNA]</scope>
    <source>
        <strain evidence="1">LZ3.2</strain>
        <tissue evidence="1">Leaf</tissue>
    </source>
</reference>